<evidence type="ECO:0000256" key="1">
    <source>
        <dbReference type="SAM" id="MobiDB-lite"/>
    </source>
</evidence>
<reference evidence="3 4" key="1">
    <citation type="journal article" date="2015" name="Genome Announc.">
        <title>Expanding the biotechnology potential of lactobacilli through comparative genomics of 213 strains and associated genera.</title>
        <authorList>
            <person name="Sun Z."/>
            <person name="Harris H.M."/>
            <person name="McCann A."/>
            <person name="Guo C."/>
            <person name="Argimon S."/>
            <person name="Zhang W."/>
            <person name="Yang X."/>
            <person name="Jeffery I.B."/>
            <person name="Cooney J.C."/>
            <person name="Kagawa T.F."/>
            <person name="Liu W."/>
            <person name="Song Y."/>
            <person name="Salvetti E."/>
            <person name="Wrobel A."/>
            <person name="Rasinkangas P."/>
            <person name="Parkhill J."/>
            <person name="Rea M.C."/>
            <person name="O'Sullivan O."/>
            <person name="Ritari J."/>
            <person name="Douillard F.P."/>
            <person name="Paul Ross R."/>
            <person name="Yang R."/>
            <person name="Briner A.E."/>
            <person name="Felis G.E."/>
            <person name="de Vos W.M."/>
            <person name="Barrangou R."/>
            <person name="Klaenhammer T.R."/>
            <person name="Caufield P.W."/>
            <person name="Cui Y."/>
            <person name="Zhang H."/>
            <person name="O'Toole P.W."/>
        </authorList>
    </citation>
    <scope>NUCLEOTIDE SEQUENCE [LARGE SCALE GENOMIC DNA]</scope>
    <source>
        <strain evidence="3 4">DSM 23026</strain>
    </source>
</reference>
<name>A0A0R2NHV9_9LACO</name>
<dbReference type="Proteomes" id="UP000051249">
    <property type="component" value="Unassembled WGS sequence"/>
</dbReference>
<keyword evidence="2" id="KW-1133">Transmembrane helix</keyword>
<keyword evidence="2" id="KW-0812">Transmembrane</keyword>
<evidence type="ECO:0008006" key="5">
    <source>
        <dbReference type="Google" id="ProtNLM"/>
    </source>
</evidence>
<protein>
    <recommendedName>
        <fullName evidence="5">DUF3042 domain-containing protein</fullName>
    </recommendedName>
</protein>
<accession>A0A0R2NHV9</accession>
<dbReference type="Pfam" id="PF11240">
    <property type="entry name" value="DUF3042"/>
    <property type="match status" value="1"/>
</dbReference>
<proteinExistence type="predicted"/>
<feature type="region of interest" description="Disordered" evidence="1">
    <location>
        <begin position="36"/>
        <end position="58"/>
    </location>
</feature>
<feature type="transmembrane region" description="Helical" evidence="2">
    <location>
        <begin position="7"/>
        <end position="26"/>
    </location>
</feature>
<keyword evidence="4" id="KW-1185">Reference proteome</keyword>
<sequence>MSKFFKGFLFGIISTISAIAGALYAFHRIVVQPIEDQENRASENRRRAQRKQRSAHNN</sequence>
<dbReference type="EMBL" id="JQCQ01000011">
    <property type="protein sequence ID" value="KRO25391.1"/>
    <property type="molecule type" value="Genomic_DNA"/>
</dbReference>
<keyword evidence="2" id="KW-0472">Membrane</keyword>
<evidence type="ECO:0000313" key="3">
    <source>
        <dbReference type="EMBL" id="KRO25391.1"/>
    </source>
</evidence>
<evidence type="ECO:0000313" key="4">
    <source>
        <dbReference type="Proteomes" id="UP000051249"/>
    </source>
</evidence>
<feature type="compositionally biased region" description="Basic and acidic residues" evidence="1">
    <location>
        <begin position="37"/>
        <end position="46"/>
    </location>
</feature>
<dbReference type="InterPro" id="IPR021402">
    <property type="entry name" value="DUF3042"/>
</dbReference>
<dbReference type="AlphaFoldDB" id="A0A0R2NHV9"/>
<feature type="compositionally biased region" description="Basic residues" evidence="1">
    <location>
        <begin position="47"/>
        <end position="58"/>
    </location>
</feature>
<dbReference type="PATRIC" id="fig|480391.4.peg.231"/>
<comment type="caution">
    <text evidence="3">The sequence shown here is derived from an EMBL/GenBank/DDBJ whole genome shotgun (WGS) entry which is preliminary data.</text>
</comment>
<gene>
    <name evidence="3" type="ORF">IV88_GL000228</name>
</gene>
<evidence type="ECO:0000256" key="2">
    <source>
        <dbReference type="SAM" id="Phobius"/>
    </source>
</evidence>
<dbReference type="OrthoDB" id="2144046at2"/>
<organism evidence="3 4">
    <name type="scientific">Pediococcus argentinicus</name>
    <dbReference type="NCBI Taxonomy" id="480391"/>
    <lineage>
        <taxon>Bacteria</taxon>
        <taxon>Bacillati</taxon>
        <taxon>Bacillota</taxon>
        <taxon>Bacilli</taxon>
        <taxon>Lactobacillales</taxon>
        <taxon>Lactobacillaceae</taxon>
        <taxon>Pediococcus</taxon>
    </lineage>
</organism>
<dbReference type="RefSeq" id="WP_083486838.1">
    <property type="nucleotide sequence ID" value="NZ_BJZZ01000010.1"/>
</dbReference>